<dbReference type="InterPro" id="IPR006379">
    <property type="entry name" value="HAD-SF_hydro_IIB"/>
</dbReference>
<dbReference type="Gene3D" id="3.30.1240.10">
    <property type="match status" value="1"/>
</dbReference>
<protein>
    <submittedName>
        <fullName evidence="1">Cof-type HAD-IIB family hydrolase</fullName>
    </submittedName>
</protein>
<dbReference type="NCBIfam" id="TIGR00099">
    <property type="entry name" value="Cof-subfamily"/>
    <property type="match status" value="1"/>
</dbReference>
<dbReference type="SUPFAM" id="SSF56784">
    <property type="entry name" value="HAD-like"/>
    <property type="match status" value="1"/>
</dbReference>
<dbReference type="RefSeq" id="WP_004632698.1">
    <property type="nucleotide sequence ID" value="NZ_CP046314.1"/>
</dbReference>
<reference evidence="1 2" key="1">
    <citation type="submission" date="2019-11" db="EMBL/GenBank/DDBJ databases">
        <title>FDA dAtabase for Regulatory Grade micrObial Sequences (FDA-ARGOS): Supporting development and validation of Infectious Disease Dx tests.</title>
        <authorList>
            <person name="Turner S."/>
            <person name="Byrd R."/>
            <person name="Tallon L."/>
            <person name="Sadzewicz L."/>
            <person name="Vavikolanu K."/>
            <person name="Mehta A."/>
            <person name="Aluvathingal J."/>
            <person name="Nadendla S."/>
            <person name="Myers T."/>
            <person name="Yan Y."/>
            <person name="Sichtig H."/>
        </authorList>
    </citation>
    <scope>NUCLEOTIDE SEQUENCE [LARGE SCALE GENOMIC DNA]</scope>
    <source>
        <strain evidence="1 2">FDAARGOS_741</strain>
    </source>
</reference>
<dbReference type="SFLD" id="SFLDG01140">
    <property type="entry name" value="C2.B:_Phosphomannomutase_and_P"/>
    <property type="match status" value="1"/>
</dbReference>
<keyword evidence="1" id="KW-0378">Hydrolase</keyword>
<dbReference type="InterPro" id="IPR023214">
    <property type="entry name" value="HAD_sf"/>
</dbReference>
<sequence length="266" mass="30165">MTKIKAIFFDIDGTLRSFKTKTIPENTKKTLRVLREKGIKLFIATGRAPFHIIFLKDLIDFEFDGYVTINGQYCYLSTGEVLNNQVLPKEDIENVLPYFKENNIACDFALLDGAFMNLKNSRVKWLEDELGDHERFIVLEDAYEKALNEKIYQLNVFVTEEEEVAFLEYMPNSKSARWTSAFTDVIPSDGGKDKGIDAIANHLDIKVEEIMAFGDGGNDIDMLKHVGVGVAMGNARDDVKEIADFVTADVDDDGITYALKYFRVLE</sequence>
<dbReference type="NCBIfam" id="TIGR01484">
    <property type="entry name" value="HAD-SF-IIB"/>
    <property type="match status" value="1"/>
</dbReference>
<dbReference type="PANTHER" id="PTHR10000">
    <property type="entry name" value="PHOSPHOSERINE PHOSPHATASE"/>
    <property type="match status" value="1"/>
</dbReference>
<dbReference type="PROSITE" id="PS01229">
    <property type="entry name" value="COF_2"/>
    <property type="match status" value="1"/>
</dbReference>
<dbReference type="AlphaFoldDB" id="A0AAP9HEQ9"/>
<dbReference type="GO" id="GO:0000287">
    <property type="term" value="F:magnesium ion binding"/>
    <property type="evidence" value="ECO:0007669"/>
    <property type="project" value="TreeGrafter"/>
</dbReference>
<dbReference type="InterPro" id="IPR000150">
    <property type="entry name" value="Cof"/>
</dbReference>
<dbReference type="EMBL" id="CP046314">
    <property type="protein sequence ID" value="QGS09831.1"/>
    <property type="molecule type" value="Genomic_DNA"/>
</dbReference>
<dbReference type="Pfam" id="PF08282">
    <property type="entry name" value="Hydrolase_3"/>
    <property type="match status" value="1"/>
</dbReference>
<dbReference type="Proteomes" id="UP000425411">
    <property type="component" value="Chromosome"/>
</dbReference>
<name>A0AAP9HEQ9_9BACL</name>
<dbReference type="GO" id="GO:0005829">
    <property type="term" value="C:cytosol"/>
    <property type="evidence" value="ECO:0007669"/>
    <property type="project" value="TreeGrafter"/>
</dbReference>
<dbReference type="SFLD" id="SFLDG01144">
    <property type="entry name" value="C2.B.4:_PGP_Like"/>
    <property type="match status" value="1"/>
</dbReference>
<dbReference type="GO" id="GO:0016791">
    <property type="term" value="F:phosphatase activity"/>
    <property type="evidence" value="ECO:0007669"/>
    <property type="project" value="UniProtKB-ARBA"/>
</dbReference>
<proteinExistence type="predicted"/>
<evidence type="ECO:0000313" key="1">
    <source>
        <dbReference type="EMBL" id="QGS09831.1"/>
    </source>
</evidence>
<dbReference type="InterPro" id="IPR036412">
    <property type="entry name" value="HAD-like_sf"/>
</dbReference>
<dbReference type="Gene3D" id="3.40.50.1000">
    <property type="entry name" value="HAD superfamily/HAD-like"/>
    <property type="match status" value="1"/>
</dbReference>
<gene>
    <name evidence="1" type="ORF">FOC49_08025</name>
</gene>
<dbReference type="PANTHER" id="PTHR10000:SF25">
    <property type="entry name" value="PHOSPHATASE YKRA-RELATED"/>
    <property type="match status" value="1"/>
</dbReference>
<dbReference type="SFLD" id="SFLDS00003">
    <property type="entry name" value="Haloacid_Dehalogenase"/>
    <property type="match status" value="1"/>
</dbReference>
<keyword evidence="2" id="KW-1185">Reference proteome</keyword>
<evidence type="ECO:0000313" key="2">
    <source>
        <dbReference type="Proteomes" id="UP000425411"/>
    </source>
</evidence>
<organism evidence="1 2">
    <name type="scientific">Gemella morbillorum</name>
    <dbReference type="NCBI Taxonomy" id="29391"/>
    <lineage>
        <taxon>Bacteria</taxon>
        <taxon>Bacillati</taxon>
        <taxon>Bacillota</taxon>
        <taxon>Bacilli</taxon>
        <taxon>Bacillales</taxon>
        <taxon>Gemellaceae</taxon>
        <taxon>Gemella</taxon>
    </lineage>
</organism>
<accession>A0AAP9HEQ9</accession>